<dbReference type="PANTHER" id="PTHR46211">
    <property type="entry name" value="GLYCEROPHOSPHORYL DIESTER PHOSPHODIESTERASE"/>
    <property type="match status" value="1"/>
</dbReference>
<evidence type="ECO:0000313" key="2">
    <source>
        <dbReference type="EMBL" id="MFC2948242.1"/>
    </source>
</evidence>
<organism evidence="2 3">
    <name type="scientific">Virgibacillus sediminis</name>
    <dbReference type="NCBI Taxonomy" id="202260"/>
    <lineage>
        <taxon>Bacteria</taxon>
        <taxon>Bacillati</taxon>
        <taxon>Bacillota</taxon>
        <taxon>Bacilli</taxon>
        <taxon>Bacillales</taxon>
        <taxon>Bacillaceae</taxon>
        <taxon>Virgibacillus</taxon>
    </lineage>
</organism>
<dbReference type="PANTHER" id="PTHR46211:SF1">
    <property type="entry name" value="GLYCEROPHOSPHODIESTER PHOSPHODIESTERASE, CYTOPLASMIC"/>
    <property type="match status" value="1"/>
</dbReference>
<comment type="caution">
    <text evidence="2">The sequence shown here is derived from an EMBL/GenBank/DDBJ whole genome shotgun (WGS) entry which is preliminary data.</text>
</comment>
<dbReference type="Pfam" id="PF03009">
    <property type="entry name" value="GDPD"/>
    <property type="match status" value="1"/>
</dbReference>
<protein>
    <submittedName>
        <fullName evidence="2">Glycerophosphodiester phosphodiesterase</fullName>
    </submittedName>
</protein>
<sequence length="248" mass="27850">MKTAIFAHRGASGYSPENTMPAFQLAYEMGTDGIETDVQLTKDGIPVLIHDEQVKRTTNGRGYIKDLTFEEVKRLDAGSWFSSRFTGASIPSLEEFLEWIEDKPLYLNIELKNNKIEYSNLEAIVYDMVLRYGLQQHCTLSTFNPESIKKIKKIGTSISAALLTSKAEVNPVTFAGNLGADAIHIKYRLFDESVVKEGKTKGMPVRVYTVNKSAHILRCLKLQADGIFTDLPDKAIEQRQSFYNNNGN</sequence>
<evidence type="ECO:0000259" key="1">
    <source>
        <dbReference type="PROSITE" id="PS51704"/>
    </source>
</evidence>
<feature type="domain" description="GP-PDE" evidence="1">
    <location>
        <begin position="3"/>
        <end position="239"/>
    </location>
</feature>
<dbReference type="RefSeq" id="WP_390304983.1">
    <property type="nucleotide sequence ID" value="NZ_JBHRRZ010000014.1"/>
</dbReference>
<dbReference type="Proteomes" id="UP001595387">
    <property type="component" value="Unassembled WGS sequence"/>
</dbReference>
<dbReference type="InterPro" id="IPR030395">
    <property type="entry name" value="GP_PDE_dom"/>
</dbReference>
<reference evidence="3" key="1">
    <citation type="journal article" date="2019" name="Int. J. Syst. Evol. Microbiol.">
        <title>The Global Catalogue of Microorganisms (GCM) 10K type strain sequencing project: providing services to taxonomists for standard genome sequencing and annotation.</title>
        <authorList>
            <consortium name="The Broad Institute Genomics Platform"/>
            <consortium name="The Broad Institute Genome Sequencing Center for Infectious Disease"/>
            <person name="Wu L."/>
            <person name="Ma J."/>
        </authorList>
    </citation>
    <scope>NUCLEOTIDE SEQUENCE [LARGE SCALE GENOMIC DNA]</scope>
    <source>
        <strain evidence="3">KCTC 13193</strain>
    </source>
</reference>
<name>A0ABV7A577_9BACI</name>
<dbReference type="CDD" id="cd08563">
    <property type="entry name" value="GDPD_TtGDE_like"/>
    <property type="match status" value="1"/>
</dbReference>
<dbReference type="InterPro" id="IPR017946">
    <property type="entry name" value="PLC-like_Pdiesterase_TIM-brl"/>
</dbReference>
<dbReference type="SUPFAM" id="SSF51695">
    <property type="entry name" value="PLC-like phosphodiesterases"/>
    <property type="match status" value="1"/>
</dbReference>
<dbReference type="PROSITE" id="PS51704">
    <property type="entry name" value="GP_PDE"/>
    <property type="match status" value="1"/>
</dbReference>
<proteinExistence type="predicted"/>
<accession>A0ABV7A577</accession>
<keyword evidence="3" id="KW-1185">Reference proteome</keyword>
<dbReference type="Gene3D" id="3.20.20.190">
    <property type="entry name" value="Phosphatidylinositol (PI) phosphodiesterase"/>
    <property type="match status" value="1"/>
</dbReference>
<dbReference type="EMBL" id="JBHRRZ010000014">
    <property type="protein sequence ID" value="MFC2948242.1"/>
    <property type="molecule type" value="Genomic_DNA"/>
</dbReference>
<gene>
    <name evidence="2" type="ORF">ACFODW_07815</name>
</gene>
<evidence type="ECO:0000313" key="3">
    <source>
        <dbReference type="Proteomes" id="UP001595387"/>
    </source>
</evidence>